<proteinExistence type="inferred from homology"/>
<organism evidence="2 3">
    <name type="scientific">Camellia sinensis</name>
    <name type="common">Tea plant</name>
    <name type="synonym">Thea sinensis</name>
    <dbReference type="NCBI Taxonomy" id="4442"/>
    <lineage>
        <taxon>Eukaryota</taxon>
        <taxon>Viridiplantae</taxon>
        <taxon>Streptophyta</taxon>
        <taxon>Embryophyta</taxon>
        <taxon>Tracheophyta</taxon>
        <taxon>Spermatophyta</taxon>
        <taxon>Magnoliopsida</taxon>
        <taxon>eudicotyledons</taxon>
        <taxon>Gunneridae</taxon>
        <taxon>Pentapetalae</taxon>
        <taxon>asterids</taxon>
        <taxon>Ericales</taxon>
        <taxon>Theaceae</taxon>
        <taxon>Camellia</taxon>
    </lineage>
</organism>
<keyword evidence="3" id="KW-1185">Reference proteome</keyword>
<dbReference type="GO" id="GO:0003899">
    <property type="term" value="F:DNA-directed RNA polymerase activity"/>
    <property type="evidence" value="ECO:0007669"/>
    <property type="project" value="InterPro"/>
</dbReference>
<evidence type="ECO:0000313" key="2">
    <source>
        <dbReference type="EMBL" id="KAF5935424.1"/>
    </source>
</evidence>
<dbReference type="InterPro" id="IPR002755">
    <property type="entry name" value="DNA_primase_S"/>
</dbReference>
<sequence length="154" mass="17616">MGVTAIEVPTIFLEVNDRSPLISITHTIKVIDTDLRDDFGFNHSGCRGVHCWVCDGKARRLNNEQRVAIADYFCVCKVVVRVMKIIILLVLGNENSHKNVSLMAHVLHPFLARSYSDVLKDFFEGKFLGNQKLFSIEERFEKIQEMILDEYTGI</sequence>
<dbReference type="EMBL" id="JACBKZ010000013">
    <property type="protein sequence ID" value="KAF5935424.1"/>
    <property type="molecule type" value="Genomic_DNA"/>
</dbReference>
<comment type="caution">
    <text evidence="2">The sequence shown here is derived from an EMBL/GenBank/DDBJ whole genome shotgun (WGS) entry which is preliminary data.</text>
</comment>
<evidence type="ECO:0000256" key="1">
    <source>
        <dbReference type="ARBA" id="ARBA00009762"/>
    </source>
</evidence>
<reference evidence="2 3" key="2">
    <citation type="submission" date="2020-07" db="EMBL/GenBank/DDBJ databases">
        <title>Genome assembly of wild tea tree DASZ reveals pedigree and selection history of tea varieties.</title>
        <authorList>
            <person name="Zhang W."/>
        </authorList>
    </citation>
    <scope>NUCLEOTIDE SEQUENCE [LARGE SCALE GENOMIC DNA]</scope>
    <source>
        <strain evidence="3">cv. G240</strain>
        <tissue evidence="2">Leaf</tissue>
    </source>
</reference>
<gene>
    <name evidence="2" type="ORF">HYC85_026553</name>
</gene>
<name>A0A7J7G7W4_CAMSI</name>
<accession>A0A7J7G7W4</accession>
<dbReference type="Pfam" id="PF01896">
    <property type="entry name" value="DNA_primase_S"/>
    <property type="match status" value="1"/>
</dbReference>
<dbReference type="AlphaFoldDB" id="A0A7J7G7W4"/>
<dbReference type="Gene3D" id="3.90.920.10">
    <property type="entry name" value="DNA primase, PRIM domain"/>
    <property type="match status" value="1"/>
</dbReference>
<dbReference type="Proteomes" id="UP000593564">
    <property type="component" value="Unassembled WGS sequence"/>
</dbReference>
<reference evidence="3" key="1">
    <citation type="journal article" date="2020" name="Nat. Commun.">
        <title>Genome assembly of wild tea tree DASZ reveals pedigree and selection history of tea varieties.</title>
        <authorList>
            <person name="Zhang W."/>
            <person name="Zhang Y."/>
            <person name="Qiu H."/>
            <person name="Guo Y."/>
            <person name="Wan H."/>
            <person name="Zhang X."/>
            <person name="Scossa F."/>
            <person name="Alseekh S."/>
            <person name="Zhang Q."/>
            <person name="Wang P."/>
            <person name="Xu L."/>
            <person name="Schmidt M.H."/>
            <person name="Jia X."/>
            <person name="Li D."/>
            <person name="Zhu A."/>
            <person name="Guo F."/>
            <person name="Chen W."/>
            <person name="Ni D."/>
            <person name="Usadel B."/>
            <person name="Fernie A.R."/>
            <person name="Wen W."/>
        </authorList>
    </citation>
    <scope>NUCLEOTIDE SEQUENCE [LARGE SCALE GENOMIC DNA]</scope>
    <source>
        <strain evidence="3">cv. G240</strain>
    </source>
</reference>
<comment type="similarity">
    <text evidence="1">Belongs to the eukaryotic-type primase small subunit family.</text>
</comment>
<dbReference type="PANTHER" id="PTHR10536">
    <property type="entry name" value="DNA PRIMASE SMALL SUBUNIT"/>
    <property type="match status" value="1"/>
</dbReference>
<dbReference type="GO" id="GO:0006269">
    <property type="term" value="P:DNA replication, synthesis of primer"/>
    <property type="evidence" value="ECO:0007669"/>
    <property type="project" value="InterPro"/>
</dbReference>
<evidence type="ECO:0000313" key="3">
    <source>
        <dbReference type="Proteomes" id="UP000593564"/>
    </source>
</evidence>
<dbReference type="SUPFAM" id="SSF56747">
    <property type="entry name" value="Prim-pol domain"/>
    <property type="match status" value="1"/>
</dbReference>
<protein>
    <submittedName>
        <fullName evidence="2">Uncharacterized protein</fullName>
    </submittedName>
</protein>